<comment type="caution">
    <text evidence="15">The sequence shown here is derived from an EMBL/GenBank/DDBJ whole genome shotgun (WGS) entry which is preliminary data.</text>
</comment>
<evidence type="ECO:0008006" key="17">
    <source>
        <dbReference type="Google" id="ProtNLM"/>
    </source>
</evidence>
<feature type="transmembrane region" description="Helical" evidence="12">
    <location>
        <begin position="1235"/>
        <end position="1255"/>
    </location>
</feature>
<feature type="transmembrane region" description="Helical" evidence="12">
    <location>
        <begin position="943"/>
        <end position="966"/>
    </location>
</feature>
<dbReference type="FunFam" id="3.40.50.300:FF:000565">
    <property type="entry name" value="ABC bile acid transporter"/>
    <property type="match status" value="1"/>
</dbReference>
<feature type="transmembrane region" description="Helical" evidence="12">
    <location>
        <begin position="1123"/>
        <end position="1141"/>
    </location>
</feature>
<dbReference type="STRING" id="698492.A0A0E9ND02"/>
<feature type="transmembrane region" description="Helical" evidence="12">
    <location>
        <begin position="271"/>
        <end position="293"/>
    </location>
</feature>
<feature type="domain" description="ABC transporter" evidence="13">
    <location>
        <begin position="1299"/>
        <end position="1535"/>
    </location>
</feature>
<dbReference type="Gene3D" id="1.20.1560.10">
    <property type="entry name" value="ABC transporter type 1, transmembrane domain"/>
    <property type="match status" value="2"/>
</dbReference>
<dbReference type="GO" id="GO:0016020">
    <property type="term" value="C:membrane"/>
    <property type="evidence" value="ECO:0007669"/>
    <property type="project" value="UniProtKB-SubCell"/>
</dbReference>
<dbReference type="PANTHER" id="PTHR24223">
    <property type="entry name" value="ATP-BINDING CASSETTE SUB-FAMILY C"/>
    <property type="match status" value="1"/>
</dbReference>
<dbReference type="InterPro" id="IPR017871">
    <property type="entry name" value="ABC_transporter-like_CS"/>
</dbReference>
<evidence type="ECO:0000256" key="2">
    <source>
        <dbReference type="ARBA" id="ARBA00009726"/>
    </source>
</evidence>
<evidence type="ECO:0000256" key="7">
    <source>
        <dbReference type="ARBA" id="ARBA00022840"/>
    </source>
</evidence>
<keyword evidence="9 12" id="KW-0472">Membrane</keyword>
<dbReference type="FunFam" id="3.40.50.300:FF:000825">
    <property type="entry name" value="ABC bile acid transporter"/>
    <property type="match status" value="1"/>
</dbReference>
<feature type="transmembrane region" description="Helical" evidence="12">
    <location>
        <begin position="60"/>
        <end position="79"/>
    </location>
</feature>
<keyword evidence="3" id="KW-0813">Transport</keyword>
<dbReference type="Pfam" id="PF00005">
    <property type="entry name" value="ABC_tran"/>
    <property type="match status" value="2"/>
</dbReference>
<feature type="domain" description="ABC transmembrane type-1" evidence="14">
    <location>
        <begin position="959"/>
        <end position="1263"/>
    </location>
</feature>
<feature type="transmembrane region" description="Helical" evidence="12">
    <location>
        <begin position="1025"/>
        <end position="1049"/>
    </location>
</feature>
<keyword evidence="16" id="KW-1185">Reference proteome</keyword>
<dbReference type="Gene3D" id="3.40.50.300">
    <property type="entry name" value="P-loop containing nucleotide triphosphate hydrolases"/>
    <property type="match status" value="2"/>
</dbReference>
<dbReference type="CDD" id="cd18604">
    <property type="entry name" value="ABC_6TM_VMR1_D2_like"/>
    <property type="match status" value="1"/>
</dbReference>
<comment type="subcellular location">
    <subcellularLocation>
        <location evidence="1">Membrane</location>
        <topology evidence="1">Multi-pass membrane protein</topology>
    </subcellularLocation>
</comment>
<dbReference type="InterPro" id="IPR003439">
    <property type="entry name" value="ABC_transporter-like_ATP-bd"/>
</dbReference>
<feature type="domain" description="ABC transmembrane type-1" evidence="14">
    <location>
        <begin position="277"/>
        <end position="584"/>
    </location>
</feature>
<dbReference type="InterPro" id="IPR027417">
    <property type="entry name" value="P-loop_NTPase"/>
</dbReference>
<dbReference type="PANTHER" id="PTHR24223:SF456">
    <property type="entry name" value="MULTIDRUG RESISTANCE-ASSOCIATED PROTEIN LETHAL(2)03659"/>
    <property type="match status" value="1"/>
</dbReference>
<dbReference type="SUPFAM" id="SSF52540">
    <property type="entry name" value="P-loop containing nucleoside triphosphate hydrolases"/>
    <property type="match status" value="2"/>
</dbReference>
<evidence type="ECO:0000256" key="10">
    <source>
        <dbReference type="ARBA" id="ARBA00023180"/>
    </source>
</evidence>
<feature type="transmembrane region" description="Helical" evidence="12">
    <location>
        <begin position="1210"/>
        <end position="1229"/>
    </location>
</feature>
<feature type="compositionally biased region" description="Basic and acidic residues" evidence="11">
    <location>
        <begin position="382"/>
        <end position="391"/>
    </location>
</feature>
<dbReference type="Proteomes" id="UP000033140">
    <property type="component" value="Unassembled WGS sequence"/>
</dbReference>
<evidence type="ECO:0000313" key="15">
    <source>
        <dbReference type="EMBL" id="GAO47290.1"/>
    </source>
</evidence>
<name>A0A0E9ND02_SAICN</name>
<evidence type="ECO:0000313" key="16">
    <source>
        <dbReference type="Proteomes" id="UP000033140"/>
    </source>
</evidence>
<dbReference type="GO" id="GO:0005524">
    <property type="term" value="F:ATP binding"/>
    <property type="evidence" value="ECO:0007669"/>
    <property type="project" value="UniProtKB-KW"/>
</dbReference>
<feature type="transmembrane region" description="Helical" evidence="12">
    <location>
        <begin position="165"/>
        <end position="186"/>
    </location>
</feature>
<gene>
    <name evidence="15" type="ORF">G7K_1499-t1</name>
</gene>
<organism evidence="15 16">
    <name type="scientific">Saitoella complicata (strain BCRC 22490 / CBS 7301 / JCM 7358 / NBRC 10748 / NRRL Y-17804)</name>
    <dbReference type="NCBI Taxonomy" id="698492"/>
    <lineage>
        <taxon>Eukaryota</taxon>
        <taxon>Fungi</taxon>
        <taxon>Dikarya</taxon>
        <taxon>Ascomycota</taxon>
        <taxon>Taphrinomycotina</taxon>
        <taxon>Taphrinomycotina incertae sedis</taxon>
        <taxon>Saitoella</taxon>
    </lineage>
</organism>
<feature type="region of interest" description="Disordered" evidence="11">
    <location>
        <begin position="370"/>
        <end position="394"/>
    </location>
</feature>
<evidence type="ECO:0000256" key="5">
    <source>
        <dbReference type="ARBA" id="ARBA00022737"/>
    </source>
</evidence>
<evidence type="ECO:0000256" key="12">
    <source>
        <dbReference type="SAM" id="Phobius"/>
    </source>
</evidence>
<keyword evidence="7" id="KW-0067">ATP-binding</keyword>
<evidence type="ECO:0000256" key="11">
    <source>
        <dbReference type="SAM" id="MobiDB-lite"/>
    </source>
</evidence>
<keyword evidence="5" id="KW-0677">Repeat</keyword>
<feature type="domain" description="ABC transporter" evidence="13">
    <location>
        <begin position="633"/>
        <end position="887"/>
    </location>
</feature>
<keyword evidence="4 12" id="KW-0812">Transmembrane</keyword>
<dbReference type="CDD" id="cd03244">
    <property type="entry name" value="ABCC_MRP_domain2"/>
    <property type="match status" value="1"/>
</dbReference>
<feature type="transmembrane region" description="Helical" evidence="12">
    <location>
        <begin position="428"/>
        <end position="456"/>
    </location>
</feature>
<keyword evidence="8 12" id="KW-1133">Transmembrane helix</keyword>
<dbReference type="PROSITE" id="PS00211">
    <property type="entry name" value="ABC_TRANSPORTER_1"/>
    <property type="match status" value="2"/>
</dbReference>
<dbReference type="FunFam" id="1.20.1560.10:FF:000013">
    <property type="entry name" value="ABC transporter C family member 2"/>
    <property type="match status" value="1"/>
</dbReference>
<accession>A0A0E9ND02</accession>
<reference evidence="15 16" key="1">
    <citation type="journal article" date="2011" name="J. Gen. Appl. Microbiol.">
        <title>Draft genome sequencing of the enigmatic yeast Saitoella complicata.</title>
        <authorList>
            <person name="Nishida H."/>
            <person name="Hamamoto M."/>
            <person name="Sugiyama J."/>
        </authorList>
    </citation>
    <scope>NUCLEOTIDE SEQUENCE [LARGE SCALE GENOMIC DNA]</scope>
    <source>
        <strain evidence="15 16">NRRL Y-17804</strain>
    </source>
</reference>
<dbReference type="SUPFAM" id="SSF90123">
    <property type="entry name" value="ABC transporter transmembrane region"/>
    <property type="match status" value="2"/>
</dbReference>
<sequence length="1550" mass="173172">MASQLPEWLPSLLPYPAIAISALILLTTRKSTYAPRKLKRAEKEGDPAPGTYYATSVHRALIALCTAIGVLSSGFWAGARMSYHDHLTSNAGVAVAGWLTFVSWVFVAALVILFGSTRRPRYAFWYIVHLAVVSGFVVGGSGWGLHDALLRRYFLEEDKLTKLDVALSSILLTASTVLFGVTLVFPRGPRLVFDGKMVDGAVHASLWSFLTFSWTKEINDRAVRENRLEVEDLGAQRATFRAQNLHRHFADSDGKGWHLLRRIIVTFKWQFILQWSMGLVSSVLQYAPTFFLLRILQFVQMYKVGEVEWWYGWYYVAGMCAAKLAYAILYAQVWYISACVLQTKVNSVLNTAIFAKTLKRKDIVGVDVNTEKKDDGEDDDDASKKDKKGDEEVGGSRQNVLNLMAVDADRVATYSTWDWMLADAPLQIAVAIFFLYNLLGWSTFVGFSVMIVLLPINQWASKSYSSSQSNLMKIRDRRVGIMTEILQGIRQLKFMAWERNWEAKVNEMRDEEVRELRRVWFLDVCFNLIWSGSPILVTVSAFFSYTKLQGQDLTPALAFTTLSVFKELGFALNIIPEAVVEALQAWTSLKRIQRFLHSAEIEDAPVDDKKLIDDTSSGSNPERFWAAHEPIVVKDATITWPSDNTLESVTDATPTFSLKDINAEFPRGALSLIFGHTGAGKTLMLLGLLGEADVTDGTVSLPPADSNAFEHGEDIIPPAKWIISGAKAYVPQTAWLLNDSIRNNILFGLPYNEKRYNAVINACALTRDLEILEDGDLTEIGAKGLNISGGQKARVSLARAVYSRAEVLICDDVLSALDAHVSSHIVNKCLMGPLMRERTRILVTHHVKLCMNGADYIMALKGGRIEHAGYLAELKRTGSLQHILDEEEDEEIERDAVPGDKTDAHEIDGDPEEMTKSVDLGKKPKKFVEEEARERGAVKTQVYSSYFLANGGVLFWCMIIGAFITAQGLEVAESYWLRLWSSSYKGRTAAMLAKRAIASVSSQQFAFHTFKGATEEHSVEYYLGIYVAIAVVSILMGLVRFAVTFYGSIQASRVMYRRLLHTVLYAPMRWLDTTPVGRVLNRFSKDFETIDSKVANDNAWLAINTLGTISVTVVCIFVTPTFLIAALLLCMFAVFIGRVYMRASRELKRLDSVSKSPIFELFQATISGTSVIRAYGASQRFLRASFEKMNILVHVQYNLWLVNRWMSVRFNVLGGFFATIAAALILININRVDAGLAGFSLSFALDFQTYIFWMVRRITDVELSMNAVERVTEYTNMPTEPQDQPSPPATWPEHGAISFRNYEAKYAADLPLVLRGLTFDIKSNEKICLVGRTGSGKSTITLGLFRFLEAAGGDIFIDDVNISKISLSDLRSRLTIIPQDPVLFTGTVRSNLDAFNEYSDAELYDALRRVQLIGDAGSETEDGNVFEDFSSPISEGGLNLSQGQRQLVALARALLRRSKIVIMDEATASIDFQTDTIIQKTIREELRDSTVIAIAHRLSVKHDRVMVLDHGKLLEFDTPANLLGDSESSFYDLCKTAGEVENFKRDLGIN</sequence>
<dbReference type="OMA" id="NTNIFRD"/>
<feature type="transmembrane region" description="Helical" evidence="12">
    <location>
        <begin position="91"/>
        <end position="115"/>
    </location>
</feature>
<feature type="transmembrane region" description="Helical" evidence="12">
    <location>
        <begin position="313"/>
        <end position="336"/>
    </location>
</feature>
<dbReference type="GO" id="GO:0016887">
    <property type="term" value="F:ATP hydrolysis activity"/>
    <property type="evidence" value="ECO:0007669"/>
    <property type="project" value="InterPro"/>
</dbReference>
<dbReference type="SMART" id="SM00382">
    <property type="entry name" value="AAA"/>
    <property type="match status" value="2"/>
</dbReference>
<proteinExistence type="inferred from homology"/>
<evidence type="ECO:0000259" key="14">
    <source>
        <dbReference type="PROSITE" id="PS50929"/>
    </source>
</evidence>
<dbReference type="InterPro" id="IPR036640">
    <property type="entry name" value="ABC1_TM_sf"/>
</dbReference>
<keyword evidence="10" id="KW-0325">Glycoprotein</keyword>
<dbReference type="Pfam" id="PF00664">
    <property type="entry name" value="ABC_membrane"/>
    <property type="match status" value="2"/>
</dbReference>
<evidence type="ECO:0000256" key="1">
    <source>
        <dbReference type="ARBA" id="ARBA00004141"/>
    </source>
</evidence>
<comment type="similarity">
    <text evidence="2">Belongs to the ABC transporter superfamily. ABCC family. Conjugate transporter (TC 3.A.1.208) subfamily.</text>
</comment>
<dbReference type="CDD" id="cd03250">
    <property type="entry name" value="ABCC_MRP_domain1"/>
    <property type="match status" value="1"/>
</dbReference>
<dbReference type="PROSITE" id="PS50929">
    <property type="entry name" value="ABC_TM1F"/>
    <property type="match status" value="2"/>
</dbReference>
<evidence type="ECO:0000256" key="4">
    <source>
        <dbReference type="ARBA" id="ARBA00022692"/>
    </source>
</evidence>
<evidence type="ECO:0000256" key="8">
    <source>
        <dbReference type="ARBA" id="ARBA00022989"/>
    </source>
</evidence>
<reference evidence="15 16" key="3">
    <citation type="journal article" date="2015" name="Genome Announc.">
        <title>Draft Genome Sequence of the Archiascomycetous Yeast Saitoella complicata.</title>
        <authorList>
            <person name="Yamauchi K."/>
            <person name="Kondo S."/>
            <person name="Hamamoto M."/>
            <person name="Takahashi Y."/>
            <person name="Ogura Y."/>
            <person name="Hayashi T."/>
            <person name="Nishida H."/>
        </authorList>
    </citation>
    <scope>NUCLEOTIDE SEQUENCE [LARGE SCALE GENOMIC DNA]</scope>
    <source>
        <strain evidence="15 16">NRRL Y-17804</strain>
    </source>
</reference>
<feature type="transmembrane region" description="Helical" evidence="12">
    <location>
        <begin position="12"/>
        <end position="28"/>
    </location>
</feature>
<dbReference type="InterPro" id="IPR011527">
    <property type="entry name" value="ABC1_TM_dom"/>
</dbReference>
<dbReference type="InterPro" id="IPR003593">
    <property type="entry name" value="AAA+_ATPase"/>
</dbReference>
<dbReference type="CDD" id="cd18596">
    <property type="entry name" value="ABC_6TM_VMR1_D1_like"/>
    <property type="match status" value="1"/>
</dbReference>
<reference evidence="15 16" key="2">
    <citation type="journal article" date="2014" name="J. Gen. Appl. Microbiol.">
        <title>The early diverging ascomycetous budding yeast Saitoella complicata has three histone deacetylases belonging to the Clr6, Hos2, and Rpd3 lineages.</title>
        <authorList>
            <person name="Nishida H."/>
            <person name="Matsumoto T."/>
            <person name="Kondo S."/>
            <person name="Hamamoto M."/>
            <person name="Yoshikawa H."/>
        </authorList>
    </citation>
    <scope>NUCLEOTIDE SEQUENCE [LARGE SCALE GENOMIC DNA]</scope>
    <source>
        <strain evidence="15 16">NRRL Y-17804</strain>
    </source>
</reference>
<protein>
    <recommendedName>
        <fullName evidence="17">P-loop containing nucleoside triphosphate hydrolase protein</fullName>
    </recommendedName>
</protein>
<dbReference type="GO" id="GO:0140359">
    <property type="term" value="F:ABC-type transporter activity"/>
    <property type="evidence" value="ECO:0007669"/>
    <property type="project" value="InterPro"/>
</dbReference>
<evidence type="ECO:0000256" key="6">
    <source>
        <dbReference type="ARBA" id="ARBA00022741"/>
    </source>
</evidence>
<evidence type="ECO:0000256" key="9">
    <source>
        <dbReference type="ARBA" id="ARBA00023136"/>
    </source>
</evidence>
<dbReference type="EMBL" id="BACD03000008">
    <property type="protein sequence ID" value="GAO47290.1"/>
    <property type="molecule type" value="Genomic_DNA"/>
</dbReference>
<dbReference type="GO" id="GO:0005737">
    <property type="term" value="C:cytoplasm"/>
    <property type="evidence" value="ECO:0007669"/>
    <property type="project" value="UniProtKB-ARBA"/>
</dbReference>
<dbReference type="PROSITE" id="PS50893">
    <property type="entry name" value="ABC_TRANSPORTER_2"/>
    <property type="match status" value="2"/>
</dbReference>
<keyword evidence="6" id="KW-0547">Nucleotide-binding</keyword>
<feature type="transmembrane region" description="Helical" evidence="12">
    <location>
        <begin position="122"/>
        <end position="145"/>
    </location>
</feature>
<feature type="transmembrane region" description="Helical" evidence="12">
    <location>
        <begin position="519"/>
        <end position="543"/>
    </location>
</feature>
<dbReference type="InterPro" id="IPR050173">
    <property type="entry name" value="ABC_transporter_C-like"/>
</dbReference>
<evidence type="ECO:0000259" key="13">
    <source>
        <dbReference type="PROSITE" id="PS50893"/>
    </source>
</evidence>
<evidence type="ECO:0000256" key="3">
    <source>
        <dbReference type="ARBA" id="ARBA00022448"/>
    </source>
</evidence>